<reference evidence="2" key="1">
    <citation type="journal article" date="2019" name="Int. J. Syst. Evol. Microbiol.">
        <title>The Global Catalogue of Microorganisms (GCM) 10K type strain sequencing project: providing services to taxonomists for standard genome sequencing and annotation.</title>
        <authorList>
            <consortium name="The Broad Institute Genomics Platform"/>
            <consortium name="The Broad Institute Genome Sequencing Center for Infectious Disease"/>
            <person name="Wu L."/>
            <person name="Ma J."/>
        </authorList>
    </citation>
    <scope>NUCLEOTIDE SEQUENCE [LARGE SCALE GENOMIC DNA]</scope>
    <source>
        <strain evidence="2">CCM 7044</strain>
    </source>
</reference>
<accession>A0ABW5VZM8</accession>
<keyword evidence="2" id="KW-1185">Reference proteome</keyword>
<proteinExistence type="predicted"/>
<dbReference type="Proteomes" id="UP001597479">
    <property type="component" value="Unassembled WGS sequence"/>
</dbReference>
<protein>
    <submittedName>
        <fullName evidence="1">Uncharacterized protein</fullName>
    </submittedName>
</protein>
<comment type="caution">
    <text evidence="1">The sequence shown here is derived from an EMBL/GenBank/DDBJ whole genome shotgun (WGS) entry which is preliminary data.</text>
</comment>
<evidence type="ECO:0000313" key="2">
    <source>
        <dbReference type="Proteomes" id="UP001597479"/>
    </source>
</evidence>
<dbReference type="EMBL" id="JBHUOG010000002">
    <property type="protein sequence ID" value="MFD2796372.1"/>
    <property type="molecule type" value="Genomic_DNA"/>
</dbReference>
<organism evidence="1 2">
    <name type="scientific">Promicromonospora vindobonensis</name>
    <dbReference type="NCBI Taxonomy" id="195748"/>
    <lineage>
        <taxon>Bacteria</taxon>
        <taxon>Bacillati</taxon>
        <taxon>Actinomycetota</taxon>
        <taxon>Actinomycetes</taxon>
        <taxon>Micrococcales</taxon>
        <taxon>Promicromonosporaceae</taxon>
        <taxon>Promicromonospora</taxon>
    </lineage>
</organism>
<dbReference type="RefSeq" id="WP_377187834.1">
    <property type="nucleotide sequence ID" value="NZ_JBHUOG010000002.1"/>
</dbReference>
<gene>
    <name evidence="1" type="ORF">ACFS27_22620</name>
</gene>
<name>A0ABW5VZM8_9MICO</name>
<evidence type="ECO:0000313" key="1">
    <source>
        <dbReference type="EMBL" id="MFD2796372.1"/>
    </source>
</evidence>
<sequence>MQMGNLGGYQSMVTLVKSLGGPAKAATLGIAVVGAAGYGVIRLAEAGGKKLVDASKNTLANRRAGSRLIGQSFIVHTDGADDSGLEFYVGSEYIVLEHDDDALLIELIGAQDNPHAVSGAFLSTISDFPISRSDGSS</sequence>